<evidence type="ECO:0000256" key="2">
    <source>
        <dbReference type="SAM" id="SignalP"/>
    </source>
</evidence>
<sequence length="766" mass="84390">MKRWIVYTSCFLAACLILALPGGCTDESLVKPGNRTGKTVMVSLQVSLPPAIDPTAGTKQAAQASRSGRSGQSIQTQQGNNAGAAFTVYLEQAQPETNTKASDGTTELHNLWLFQFNADGSINGEPQKLSDATTAVNDRATLEVPLVVATDQTLYLLVLGPKLDRDFSGVTTLEELEKNSFDYLTSEGGSDKSLITSDVDVPFAGKVTGVTVSDIDSGKHGLVEYNTPEGFTGAIEIRRLMARITLHYKFDVDNYRLQGLKLLNVSKTIRLTNPDVNDEKVNAYGTLESVLEGEPAADGFRTQTWYVAQNRRGTVGTIISEDKRYYKVDGTVESGQAPPLGTQIEAWAYSTESADKYAIYQMYVGNNNTDNFDVTPNHFYNLRTSINAEIESAKNDERIRAYTAEQSINFRASAITSGTKGKYDVPDVKYDLDAHCDTRPINIKAHGRIITVGVYTDEGATFQASAATSWLRLSSSSNYTDAYNNRKEPLSTLMTTKTVLPTEVRLYLYSNEYTYLDDGVTLPDTGTDGKGGKRSLYIKITTATEGEEGKPVEATTIYRMDQRPAIYCGRFGGEKENGVYKMGLLCEQIRENISPYSENKEQQKKAQYPGYYRVNTADDYGTANLDNGKAVTRELSENPKNLEMNNSISAYVPALQKDASGNILLYQYQYGYTIAARACYDLNRDENGNGLIDENELIWYLPASNQLIGIYVGNYIDNVKSSIGVSTTERSGTPPYYFTRLSSNAITVEPKTTTTGRLCVRDIPLP</sequence>
<dbReference type="PROSITE" id="PS51257">
    <property type="entry name" value="PROKAR_LIPOPROTEIN"/>
    <property type="match status" value="1"/>
</dbReference>
<accession>A0A0J6CMU5</accession>
<feature type="signal peptide" evidence="2">
    <location>
        <begin position="1"/>
        <end position="19"/>
    </location>
</feature>
<evidence type="ECO:0000259" key="3">
    <source>
        <dbReference type="Pfam" id="PF16249"/>
    </source>
</evidence>
<dbReference type="Pfam" id="PF16249">
    <property type="entry name" value="DUF4906"/>
    <property type="match status" value="1"/>
</dbReference>
<dbReference type="PROSITE" id="PS00018">
    <property type="entry name" value="EF_HAND_1"/>
    <property type="match status" value="1"/>
</dbReference>
<dbReference type="RefSeq" id="WP_048314829.1">
    <property type="nucleotide sequence ID" value="NZ_AP031410.1"/>
</dbReference>
<evidence type="ECO:0000313" key="4">
    <source>
        <dbReference type="EMBL" id="KMM34540.1"/>
    </source>
</evidence>
<protein>
    <recommendedName>
        <fullName evidence="3">DUF4906 domain-containing protein</fullName>
    </recommendedName>
</protein>
<feature type="region of interest" description="Disordered" evidence="1">
    <location>
        <begin position="51"/>
        <end position="77"/>
    </location>
</feature>
<dbReference type="InterPro" id="IPR018247">
    <property type="entry name" value="EF_Hand_1_Ca_BS"/>
</dbReference>
<proteinExistence type="predicted"/>
<feature type="compositionally biased region" description="Polar residues" evidence="1">
    <location>
        <begin position="57"/>
        <end position="77"/>
    </location>
</feature>
<name>A0A0J6CMU5_9BACT</name>
<evidence type="ECO:0000313" key="5">
    <source>
        <dbReference type="Proteomes" id="UP000036166"/>
    </source>
</evidence>
<dbReference type="EMBL" id="LFJV01000016">
    <property type="protein sequence ID" value="KMM34540.1"/>
    <property type="molecule type" value="Genomic_DNA"/>
</dbReference>
<feature type="domain" description="DUF4906" evidence="3">
    <location>
        <begin position="302"/>
        <end position="382"/>
    </location>
</feature>
<feature type="chain" id="PRO_5005269383" description="DUF4906 domain-containing protein" evidence="2">
    <location>
        <begin position="20"/>
        <end position="766"/>
    </location>
</feature>
<comment type="caution">
    <text evidence="4">The sequence shown here is derived from an EMBL/GenBank/DDBJ whole genome shotgun (WGS) entry which is preliminary data.</text>
</comment>
<evidence type="ECO:0000256" key="1">
    <source>
        <dbReference type="SAM" id="MobiDB-lite"/>
    </source>
</evidence>
<dbReference type="Proteomes" id="UP000036166">
    <property type="component" value="Unassembled WGS sequence"/>
</dbReference>
<dbReference type="AlphaFoldDB" id="A0A0J6CMU5"/>
<keyword evidence="2" id="KW-0732">Signal</keyword>
<gene>
    <name evidence="4" type="ORF">ACM15_06520</name>
</gene>
<dbReference type="PATRIC" id="fig|328812.4.peg.1474"/>
<dbReference type="InterPro" id="IPR032594">
    <property type="entry name" value="DUF4906"/>
</dbReference>
<organism evidence="4 5">
    <name type="scientific">Parabacteroides goldsteinii</name>
    <dbReference type="NCBI Taxonomy" id="328812"/>
    <lineage>
        <taxon>Bacteria</taxon>
        <taxon>Pseudomonadati</taxon>
        <taxon>Bacteroidota</taxon>
        <taxon>Bacteroidia</taxon>
        <taxon>Bacteroidales</taxon>
        <taxon>Tannerellaceae</taxon>
        <taxon>Parabacteroides</taxon>
    </lineage>
</organism>
<reference evidence="4 5" key="1">
    <citation type="submission" date="2015-06" db="EMBL/GenBank/DDBJ databases">
        <title>Draft Genome Sequence of Parabacteroides goldsteinii with Putative Novel Metallo-Beta-Lactamases Isolated from a Blood Culture from a Human Patient.</title>
        <authorList>
            <person name="Krogh T.J."/>
            <person name="Agergaard C.N."/>
            <person name="Moller-Jensen J."/>
            <person name="Justesen U.S."/>
        </authorList>
    </citation>
    <scope>NUCLEOTIDE SEQUENCE [LARGE SCALE GENOMIC DNA]</scope>
    <source>
        <strain evidence="4 5">910340</strain>
    </source>
</reference>